<keyword evidence="4 8" id="KW-0812">Transmembrane</keyword>
<dbReference type="AlphaFoldDB" id="A0A443STR0"/>
<dbReference type="Pfam" id="PF06699">
    <property type="entry name" value="PIG-F"/>
    <property type="match status" value="1"/>
</dbReference>
<keyword evidence="6 8" id="KW-1133">Transmembrane helix</keyword>
<evidence type="ECO:0000256" key="2">
    <source>
        <dbReference type="ARBA" id="ARBA00004687"/>
    </source>
</evidence>
<feature type="non-terminal residue" evidence="9">
    <location>
        <position position="1"/>
    </location>
</feature>
<dbReference type="VEuPathDB" id="VectorBase:LDEU001157"/>
<organism evidence="9 10">
    <name type="scientific">Leptotrombidium deliense</name>
    <dbReference type="NCBI Taxonomy" id="299467"/>
    <lineage>
        <taxon>Eukaryota</taxon>
        <taxon>Metazoa</taxon>
        <taxon>Ecdysozoa</taxon>
        <taxon>Arthropoda</taxon>
        <taxon>Chelicerata</taxon>
        <taxon>Arachnida</taxon>
        <taxon>Acari</taxon>
        <taxon>Acariformes</taxon>
        <taxon>Trombidiformes</taxon>
        <taxon>Prostigmata</taxon>
        <taxon>Anystina</taxon>
        <taxon>Parasitengona</taxon>
        <taxon>Trombiculoidea</taxon>
        <taxon>Trombiculidae</taxon>
        <taxon>Leptotrombidium</taxon>
    </lineage>
</organism>
<dbReference type="EMBL" id="NCKV01000345">
    <property type="protein sequence ID" value="RWS30882.1"/>
    <property type="molecule type" value="Genomic_DNA"/>
</dbReference>
<keyword evidence="3" id="KW-0337">GPI-anchor biosynthesis</keyword>
<name>A0A443STR0_9ACAR</name>
<keyword evidence="10" id="KW-1185">Reference proteome</keyword>
<gene>
    <name evidence="9" type="ORF">B4U80_05256</name>
</gene>
<dbReference type="GO" id="GO:0005789">
    <property type="term" value="C:endoplasmic reticulum membrane"/>
    <property type="evidence" value="ECO:0007669"/>
    <property type="project" value="UniProtKB-SubCell"/>
</dbReference>
<evidence type="ECO:0000256" key="4">
    <source>
        <dbReference type="ARBA" id="ARBA00022692"/>
    </source>
</evidence>
<sequence>NLYLVSFGAWFGAFFLKLDWLEPWKVYPVTSIVSLFAFNTLSHFVSFCYIIRKILF</sequence>
<dbReference type="Proteomes" id="UP000288716">
    <property type="component" value="Unassembled WGS sequence"/>
</dbReference>
<evidence type="ECO:0000256" key="6">
    <source>
        <dbReference type="ARBA" id="ARBA00022989"/>
    </source>
</evidence>
<accession>A0A443STR0</accession>
<evidence type="ECO:0000256" key="5">
    <source>
        <dbReference type="ARBA" id="ARBA00022824"/>
    </source>
</evidence>
<evidence type="ECO:0000256" key="3">
    <source>
        <dbReference type="ARBA" id="ARBA00022502"/>
    </source>
</evidence>
<feature type="transmembrane region" description="Helical" evidence="8">
    <location>
        <begin position="26"/>
        <end position="51"/>
    </location>
</feature>
<dbReference type="OrthoDB" id="17366at2759"/>
<reference evidence="9 10" key="1">
    <citation type="journal article" date="2018" name="Gigascience">
        <title>Genomes of trombidid mites reveal novel predicted allergens and laterally-transferred genes associated with secondary metabolism.</title>
        <authorList>
            <person name="Dong X."/>
            <person name="Chaisiri K."/>
            <person name="Xia D."/>
            <person name="Armstrong S.D."/>
            <person name="Fang Y."/>
            <person name="Donnelly M.J."/>
            <person name="Kadowaki T."/>
            <person name="McGarry J.W."/>
            <person name="Darby A.C."/>
            <person name="Makepeace B.L."/>
        </authorList>
    </citation>
    <scope>NUCLEOTIDE SEQUENCE [LARGE SCALE GENOMIC DNA]</scope>
    <source>
        <strain evidence="9">UoL-UT</strain>
    </source>
</reference>
<dbReference type="UniPathway" id="UPA00196"/>
<dbReference type="GO" id="GO:0006506">
    <property type="term" value="P:GPI anchor biosynthetic process"/>
    <property type="evidence" value="ECO:0007669"/>
    <property type="project" value="UniProtKB-UniPathway"/>
</dbReference>
<evidence type="ECO:0000313" key="10">
    <source>
        <dbReference type="Proteomes" id="UP000288716"/>
    </source>
</evidence>
<evidence type="ECO:0000256" key="7">
    <source>
        <dbReference type="ARBA" id="ARBA00023136"/>
    </source>
</evidence>
<protein>
    <submittedName>
        <fullName evidence="9">Uncharacterized protein</fullName>
    </submittedName>
</protein>
<comment type="subcellular location">
    <subcellularLocation>
        <location evidence="1">Endoplasmic reticulum membrane</location>
        <topology evidence="1">Multi-pass membrane protein</topology>
    </subcellularLocation>
</comment>
<evidence type="ECO:0000313" key="9">
    <source>
        <dbReference type="EMBL" id="RWS30882.1"/>
    </source>
</evidence>
<evidence type="ECO:0000256" key="8">
    <source>
        <dbReference type="SAM" id="Phobius"/>
    </source>
</evidence>
<proteinExistence type="predicted"/>
<dbReference type="InterPro" id="IPR009580">
    <property type="entry name" value="GPI_biosynthesis_protein_Pig-F"/>
</dbReference>
<comment type="caution">
    <text evidence="9">The sequence shown here is derived from an EMBL/GenBank/DDBJ whole genome shotgun (WGS) entry which is preliminary data.</text>
</comment>
<evidence type="ECO:0000256" key="1">
    <source>
        <dbReference type="ARBA" id="ARBA00004477"/>
    </source>
</evidence>
<keyword evidence="5" id="KW-0256">Endoplasmic reticulum</keyword>
<comment type="pathway">
    <text evidence="2">Glycolipid biosynthesis; glycosylphosphatidylinositol-anchor biosynthesis.</text>
</comment>
<keyword evidence="7 8" id="KW-0472">Membrane</keyword>